<dbReference type="AlphaFoldDB" id="A0AA40DSC6"/>
<dbReference type="InterPro" id="IPR050300">
    <property type="entry name" value="GDXG_lipolytic_enzyme"/>
</dbReference>
<dbReference type="GO" id="GO:0016787">
    <property type="term" value="F:hydrolase activity"/>
    <property type="evidence" value="ECO:0007669"/>
    <property type="project" value="UniProtKB-KW"/>
</dbReference>
<dbReference type="Gene3D" id="3.40.50.1820">
    <property type="entry name" value="alpha/beta hydrolase"/>
    <property type="match status" value="1"/>
</dbReference>
<dbReference type="EMBL" id="JAUIRO010000006">
    <property type="protein sequence ID" value="KAK0710193.1"/>
    <property type="molecule type" value="Genomic_DNA"/>
</dbReference>
<protein>
    <submittedName>
        <fullName evidence="4">Alpha/Beta hydrolase protein</fullName>
    </submittedName>
</protein>
<comment type="caution">
    <text evidence="4">The sequence shown here is derived from an EMBL/GenBank/DDBJ whole genome shotgun (WGS) entry which is preliminary data.</text>
</comment>
<reference evidence="4" key="1">
    <citation type="submission" date="2023-06" db="EMBL/GenBank/DDBJ databases">
        <title>Genome-scale phylogeny and comparative genomics of the fungal order Sordariales.</title>
        <authorList>
            <consortium name="Lawrence Berkeley National Laboratory"/>
            <person name="Hensen N."/>
            <person name="Bonometti L."/>
            <person name="Westerberg I."/>
            <person name="Brannstrom I.O."/>
            <person name="Guillou S."/>
            <person name="Cros-Aarteil S."/>
            <person name="Calhoun S."/>
            <person name="Haridas S."/>
            <person name="Kuo A."/>
            <person name="Mondo S."/>
            <person name="Pangilinan J."/>
            <person name="Riley R."/>
            <person name="LaButti K."/>
            <person name="Andreopoulos B."/>
            <person name="Lipzen A."/>
            <person name="Chen C."/>
            <person name="Yanf M."/>
            <person name="Daum C."/>
            <person name="Ng V."/>
            <person name="Clum A."/>
            <person name="Steindorff A."/>
            <person name="Ohm R."/>
            <person name="Martin F."/>
            <person name="Silar P."/>
            <person name="Natvig D."/>
            <person name="Lalanne C."/>
            <person name="Gautier V."/>
            <person name="Ament-velasquez S.L."/>
            <person name="Kruys A."/>
            <person name="Hutchinson M.I."/>
            <person name="Powell A.J."/>
            <person name="Barry K."/>
            <person name="Miller A.N."/>
            <person name="Grigoriev I.V."/>
            <person name="Debuchy R."/>
            <person name="Gladieux P."/>
            <person name="Thoren M.H."/>
            <person name="Johannesson H."/>
        </authorList>
    </citation>
    <scope>NUCLEOTIDE SEQUENCE</scope>
    <source>
        <strain evidence="4">SMH2392-1A</strain>
    </source>
</reference>
<evidence type="ECO:0000313" key="4">
    <source>
        <dbReference type="EMBL" id="KAK0710193.1"/>
    </source>
</evidence>
<dbReference type="GeneID" id="85325948"/>
<accession>A0AA40DSC6</accession>
<keyword evidence="1 4" id="KW-0378">Hydrolase</keyword>
<dbReference type="PANTHER" id="PTHR48081:SF8">
    <property type="entry name" value="ALPHA_BETA HYDROLASE FOLD-3 DOMAIN-CONTAINING PROTEIN-RELATED"/>
    <property type="match status" value="1"/>
</dbReference>
<proteinExistence type="predicted"/>
<dbReference type="InterPro" id="IPR013094">
    <property type="entry name" value="AB_hydrolase_3"/>
</dbReference>
<dbReference type="PANTHER" id="PTHR48081">
    <property type="entry name" value="AB HYDROLASE SUPERFAMILY PROTEIN C4A8.06C"/>
    <property type="match status" value="1"/>
</dbReference>
<evidence type="ECO:0000256" key="1">
    <source>
        <dbReference type="ARBA" id="ARBA00022801"/>
    </source>
</evidence>
<dbReference type="InterPro" id="IPR029058">
    <property type="entry name" value="AB_hydrolase_fold"/>
</dbReference>
<feature type="region of interest" description="Disordered" evidence="2">
    <location>
        <begin position="1"/>
        <end position="29"/>
    </location>
</feature>
<keyword evidence="5" id="KW-1185">Reference proteome</keyword>
<dbReference type="Pfam" id="PF07859">
    <property type="entry name" value="Abhydrolase_3"/>
    <property type="match status" value="1"/>
</dbReference>
<dbReference type="RefSeq" id="XP_060293497.1">
    <property type="nucleotide sequence ID" value="XM_060442678.1"/>
</dbReference>
<organism evidence="4 5">
    <name type="scientific">Lasiosphaeria miniovina</name>
    <dbReference type="NCBI Taxonomy" id="1954250"/>
    <lineage>
        <taxon>Eukaryota</taxon>
        <taxon>Fungi</taxon>
        <taxon>Dikarya</taxon>
        <taxon>Ascomycota</taxon>
        <taxon>Pezizomycotina</taxon>
        <taxon>Sordariomycetes</taxon>
        <taxon>Sordariomycetidae</taxon>
        <taxon>Sordariales</taxon>
        <taxon>Lasiosphaeriaceae</taxon>
        <taxon>Lasiosphaeria</taxon>
    </lineage>
</organism>
<dbReference type="Proteomes" id="UP001172101">
    <property type="component" value="Unassembled WGS sequence"/>
</dbReference>
<sequence>MSKLPTVDGIPIPPINLGSEDPPLDKMSDGKKLEKAKEITVSAPSRFSLRMSAGWWRSLQYIGMSLHFLASPRPPNPAFSRSVRSTVSKVKGNFDLQFYTPKGYKEAKKSGSTFPAVVNFHGGGFTIGNATDDARFARFVLETCQAVFVSVDYRLSPEHPFPVAVDDGADAILYVIRNAAELRIDPSKLATSGFSAGGNIAITSALRFSEHVKSLARTSRSSSAAAVPDHRLRAIATWYPITDYTLSRAERRASSIRPDQTLPPTLTTLFDSSYLYPPDLKLDDPFLSPSKASDELLMEGIPPNVIFYTCEWDMLLREGDEFAKRLGKEPIDKNVRYKMIPGVPHGWDKSPDPVKPAADSEKLYLECCEALKEIFAAERL</sequence>
<dbReference type="SUPFAM" id="SSF53474">
    <property type="entry name" value="alpha/beta-Hydrolases"/>
    <property type="match status" value="1"/>
</dbReference>
<gene>
    <name evidence="4" type="ORF">B0T26DRAFT_724307</name>
</gene>
<feature type="domain" description="Alpha/beta hydrolase fold-3" evidence="3">
    <location>
        <begin position="117"/>
        <end position="347"/>
    </location>
</feature>
<evidence type="ECO:0000256" key="2">
    <source>
        <dbReference type="SAM" id="MobiDB-lite"/>
    </source>
</evidence>
<name>A0AA40DSC6_9PEZI</name>
<evidence type="ECO:0000313" key="5">
    <source>
        <dbReference type="Proteomes" id="UP001172101"/>
    </source>
</evidence>
<evidence type="ECO:0000259" key="3">
    <source>
        <dbReference type="Pfam" id="PF07859"/>
    </source>
</evidence>